<dbReference type="EMBL" id="CAJPEX010004239">
    <property type="protein sequence ID" value="CAG0922884.1"/>
    <property type="molecule type" value="Genomic_DNA"/>
</dbReference>
<feature type="region of interest" description="Disordered" evidence="1">
    <location>
        <begin position="1"/>
        <end position="20"/>
    </location>
</feature>
<proteinExistence type="predicted"/>
<gene>
    <name evidence="2" type="ORF">NMOB1V02_LOCUS10354</name>
</gene>
<reference evidence="2" key="1">
    <citation type="submission" date="2020-11" db="EMBL/GenBank/DDBJ databases">
        <authorList>
            <person name="Tran Van P."/>
        </authorList>
    </citation>
    <scope>NUCLEOTIDE SEQUENCE</scope>
</reference>
<feature type="non-terminal residue" evidence="2">
    <location>
        <position position="1"/>
    </location>
</feature>
<dbReference type="Proteomes" id="UP000678499">
    <property type="component" value="Unassembled WGS sequence"/>
</dbReference>
<evidence type="ECO:0000256" key="1">
    <source>
        <dbReference type="SAM" id="MobiDB-lite"/>
    </source>
</evidence>
<accession>A0A7R9GJJ4</accession>
<protein>
    <submittedName>
        <fullName evidence="2">Uncharacterized protein</fullName>
    </submittedName>
</protein>
<name>A0A7R9GJJ4_9CRUS</name>
<keyword evidence="3" id="KW-1185">Reference proteome</keyword>
<feature type="compositionally biased region" description="Basic and acidic residues" evidence="1">
    <location>
        <begin position="1"/>
        <end position="16"/>
    </location>
</feature>
<organism evidence="2">
    <name type="scientific">Notodromas monacha</name>
    <dbReference type="NCBI Taxonomy" id="399045"/>
    <lineage>
        <taxon>Eukaryota</taxon>
        <taxon>Metazoa</taxon>
        <taxon>Ecdysozoa</taxon>
        <taxon>Arthropoda</taxon>
        <taxon>Crustacea</taxon>
        <taxon>Oligostraca</taxon>
        <taxon>Ostracoda</taxon>
        <taxon>Podocopa</taxon>
        <taxon>Podocopida</taxon>
        <taxon>Cypridocopina</taxon>
        <taxon>Cypridoidea</taxon>
        <taxon>Cyprididae</taxon>
        <taxon>Notodromas</taxon>
    </lineage>
</organism>
<evidence type="ECO:0000313" key="2">
    <source>
        <dbReference type="EMBL" id="CAD7282732.1"/>
    </source>
</evidence>
<dbReference type="EMBL" id="OA886276">
    <property type="protein sequence ID" value="CAD7282732.1"/>
    <property type="molecule type" value="Genomic_DNA"/>
</dbReference>
<sequence length="206" mass="23460">REKLLEGRTHSNVKDVVEEDDDGKLENNEAFTLESGKDKLPREFEVGDNEFQFHQKFHVLVARANIWLRNHTKWKARFIEVIKTRSPRCSDESQTSGHQSCFTLLPEQISCVKTLRLWLVLSVVTDSVDWNQASAVDATECFRTTVEAKGSAQVIRMFHELFSHFSSTLTSGDLNIFLKWLGHSFGNHTSGSYLWMDGSTNGSPHS</sequence>
<feature type="non-terminal residue" evidence="2">
    <location>
        <position position="206"/>
    </location>
</feature>
<evidence type="ECO:0000313" key="3">
    <source>
        <dbReference type="Proteomes" id="UP000678499"/>
    </source>
</evidence>
<dbReference type="AlphaFoldDB" id="A0A7R9GJJ4"/>